<dbReference type="InterPro" id="IPR034122">
    <property type="entry name" value="Retropepsin-like_bacterial"/>
</dbReference>
<dbReference type="InterPro" id="IPR001995">
    <property type="entry name" value="Peptidase_A2_cat"/>
</dbReference>
<evidence type="ECO:0000313" key="4">
    <source>
        <dbReference type="EMBL" id="GGI53488.1"/>
    </source>
</evidence>
<dbReference type="InterPro" id="IPR001969">
    <property type="entry name" value="Aspartic_peptidase_AS"/>
</dbReference>
<dbReference type="SUPFAM" id="SSF50630">
    <property type="entry name" value="Acid proteases"/>
    <property type="match status" value="1"/>
</dbReference>
<feature type="signal peptide" evidence="2">
    <location>
        <begin position="1"/>
        <end position="19"/>
    </location>
</feature>
<feature type="domain" description="Peptidase A2" evidence="3">
    <location>
        <begin position="113"/>
        <end position="191"/>
    </location>
</feature>
<dbReference type="NCBIfam" id="TIGR02281">
    <property type="entry name" value="clan_AA_DTGA"/>
    <property type="match status" value="1"/>
</dbReference>
<evidence type="ECO:0000313" key="5">
    <source>
        <dbReference type="Proteomes" id="UP000627205"/>
    </source>
</evidence>
<sequence length="210" mass="22313">MNMRLFACALCMTSLQAFAADISVVGVFPDKAVLVIDGGMPKTYSVGNTVASGIKLVSVSKHGAVFDANGKRQTIDLGGYVSRIAPSAVSSVTLQADGRGHFVAQGQINGGTLRMLVDTGASMVALPASDAQRLGIDYTKGRPVFINTANGTVRAYQVKLDTVKVGDIVLNQVDGVVQESGLPVVLLGMSFLRRMEMRRDGEQMVLTKRY</sequence>
<dbReference type="PROSITE" id="PS00141">
    <property type="entry name" value="ASP_PROTEASE"/>
    <property type="match status" value="1"/>
</dbReference>
<reference evidence="4" key="1">
    <citation type="journal article" date="2014" name="Int. J. Syst. Evol. Microbiol.">
        <title>Complete genome sequence of Corynebacterium casei LMG S-19264T (=DSM 44701T), isolated from a smear-ripened cheese.</title>
        <authorList>
            <consortium name="US DOE Joint Genome Institute (JGI-PGF)"/>
            <person name="Walter F."/>
            <person name="Albersmeier A."/>
            <person name="Kalinowski J."/>
            <person name="Ruckert C."/>
        </authorList>
    </citation>
    <scope>NUCLEOTIDE SEQUENCE</scope>
    <source>
        <strain evidence="4">CCM 7664</strain>
    </source>
</reference>
<reference evidence="4" key="2">
    <citation type="submission" date="2020-09" db="EMBL/GenBank/DDBJ databases">
        <authorList>
            <person name="Sun Q."/>
            <person name="Sedlacek I."/>
        </authorList>
    </citation>
    <scope>NUCLEOTIDE SEQUENCE</scope>
    <source>
        <strain evidence="4">CCM 7664</strain>
    </source>
</reference>
<dbReference type="GO" id="GO:0006508">
    <property type="term" value="P:proteolysis"/>
    <property type="evidence" value="ECO:0007669"/>
    <property type="project" value="InterPro"/>
</dbReference>
<keyword evidence="2" id="KW-0732">Signal</keyword>
<dbReference type="EMBL" id="BMDP01000001">
    <property type="protein sequence ID" value="GGI53488.1"/>
    <property type="molecule type" value="Genomic_DNA"/>
</dbReference>
<keyword evidence="5" id="KW-1185">Reference proteome</keyword>
<dbReference type="GO" id="GO:0004190">
    <property type="term" value="F:aspartic-type endopeptidase activity"/>
    <property type="evidence" value="ECO:0007669"/>
    <property type="project" value="InterPro"/>
</dbReference>
<dbReference type="InterPro" id="IPR021109">
    <property type="entry name" value="Peptidase_aspartic_dom_sf"/>
</dbReference>
<dbReference type="AlphaFoldDB" id="A0A8J3F5E1"/>
<proteinExistence type="predicted"/>
<comment type="caution">
    <text evidence="4">The sequence shown here is derived from an EMBL/GenBank/DDBJ whole genome shotgun (WGS) entry which is preliminary data.</text>
</comment>
<accession>A0A8J3F5E1</accession>
<dbReference type="Pfam" id="PF13975">
    <property type="entry name" value="gag-asp_proteas"/>
    <property type="match status" value="1"/>
</dbReference>
<gene>
    <name evidence="4" type="ORF">GCM10011430_06620</name>
</gene>
<evidence type="ECO:0000256" key="2">
    <source>
        <dbReference type="SAM" id="SignalP"/>
    </source>
</evidence>
<dbReference type="Gene3D" id="2.40.70.10">
    <property type="entry name" value="Acid Proteases"/>
    <property type="match status" value="1"/>
</dbReference>
<feature type="chain" id="PRO_5035301512" description="Peptidase A2 domain-containing protein" evidence="2">
    <location>
        <begin position="20"/>
        <end position="210"/>
    </location>
</feature>
<dbReference type="CDD" id="cd05483">
    <property type="entry name" value="retropepsin_like_bacteria"/>
    <property type="match status" value="1"/>
</dbReference>
<dbReference type="InterPro" id="IPR011969">
    <property type="entry name" value="Clan_AA_Asp_peptidase_C"/>
</dbReference>
<evidence type="ECO:0000256" key="1">
    <source>
        <dbReference type="ARBA" id="ARBA00022801"/>
    </source>
</evidence>
<keyword evidence="1" id="KW-0378">Hydrolase</keyword>
<organism evidence="4 5">
    <name type="scientific">Oxalicibacterium solurbis</name>
    <dbReference type="NCBI Taxonomy" id="69280"/>
    <lineage>
        <taxon>Bacteria</taxon>
        <taxon>Pseudomonadati</taxon>
        <taxon>Pseudomonadota</taxon>
        <taxon>Betaproteobacteria</taxon>
        <taxon>Burkholderiales</taxon>
        <taxon>Oxalobacteraceae</taxon>
        <taxon>Oxalicibacterium</taxon>
    </lineage>
</organism>
<dbReference type="Proteomes" id="UP000627205">
    <property type="component" value="Unassembled WGS sequence"/>
</dbReference>
<name>A0A8J3F5E1_9BURK</name>
<protein>
    <recommendedName>
        <fullName evidence="3">Peptidase A2 domain-containing protein</fullName>
    </recommendedName>
</protein>
<dbReference type="PROSITE" id="PS50175">
    <property type="entry name" value="ASP_PROT_RETROV"/>
    <property type="match status" value="1"/>
</dbReference>
<evidence type="ECO:0000259" key="3">
    <source>
        <dbReference type="PROSITE" id="PS50175"/>
    </source>
</evidence>